<feature type="domain" description="Amino acid permease/ SLC12A" evidence="6">
    <location>
        <begin position="17"/>
        <end position="421"/>
    </location>
</feature>
<sequence length="734" mass="80231">MENRVKITLSRDLSLFDITMIGIAGMIGAGIFALTGIAAGIAGPAILIAFLFNGIIATFTGLAYAELGSAIPQAGGGYVWIKEALGNYAGFMAGWVDWAAHTIACSLYAVIFGAFLSEFLVRFVGLNFPQNVLAKVSSLLIVSFLAYVNFVGVKESGKLGGIVTLLKIIILLVFAFFGLSRTFSYPDWESAFQPFMPHGFVGVLAAMGLTFIAFEGFEIIVQSGEEVKNPEKNIPKAIVVSLWVTVAIYILVAFSLLGAVRAEVPSWEYLGQLAEFSLIRVADEIMPLGGVLIIAGGLISTISAMNATIYSSSRVIFALSRSGYLHKALAAINEKTKTPHLAILFSYIIIATASLAPIEAVASAASLMFILLFMFVNSALVVLRLRRPDLKRSFKVPLVPFLPVLTLTLQVVITYFLVTQLEHGVLIALLVLAWIFFGSLVYYAYSEKEMEKRIEEEIKTVYKEIPIEEKPYRILVPIANPAIAKKLVNFAKIIAKKRDGEIIVANIVRLPYQTPLTAALGEISKAKKMVSELLNQEVPVGGVVAVGHSVPEAILNLVDELKPNLIVMGWRGRTFRKDVVLGSTIDPVLVKAKCDVVVIKFGANSLSFERILIPTAGGPHAILACEIARDLARENSEIDLMYVGKSEKERNLAEKAFKEAEEILGKARVSKKFEIHSNPAERIAEEAEKHDVTIIGASEKPFLQNFLFGLFPEKIVRKTSKTVAMTRKWVRLIA</sequence>
<evidence type="ECO:0000256" key="5">
    <source>
        <dbReference type="SAM" id="Phobius"/>
    </source>
</evidence>
<evidence type="ECO:0000259" key="7">
    <source>
        <dbReference type="Pfam" id="PF00582"/>
    </source>
</evidence>
<dbReference type="GeneID" id="8777601"/>
<protein>
    <submittedName>
        <fullName evidence="8">Amino acid permease-associated region</fullName>
    </submittedName>
</protein>
<reference evidence="8 9" key="2">
    <citation type="journal article" date="2011" name="Stand. Genomic Sci.">
        <title>Complete genome sequence of Ferroglobus placidus AEDII12DO.</title>
        <authorList>
            <person name="Anderson I."/>
            <person name="Risso C."/>
            <person name="Holmes D."/>
            <person name="Lucas S."/>
            <person name="Copeland A."/>
            <person name="Lapidus A."/>
            <person name="Cheng J.F."/>
            <person name="Bruce D."/>
            <person name="Goodwin L."/>
            <person name="Pitluck S."/>
            <person name="Saunders E."/>
            <person name="Brettin T."/>
            <person name="Detter J.C."/>
            <person name="Han C."/>
            <person name="Tapia R."/>
            <person name="Larimer F."/>
            <person name="Land M."/>
            <person name="Hauser L."/>
            <person name="Woyke T."/>
            <person name="Lovley D."/>
            <person name="Kyrpides N."/>
            <person name="Ivanova N."/>
        </authorList>
    </citation>
    <scope>NUCLEOTIDE SEQUENCE [LARGE SCALE GENOMIC DNA]</scope>
    <source>
        <strain evidence="9">DSM 10642 / AEDII12DO</strain>
    </source>
</reference>
<dbReference type="PRINTS" id="PR01438">
    <property type="entry name" value="UNVRSLSTRESS"/>
</dbReference>
<dbReference type="Gene3D" id="1.20.1740.10">
    <property type="entry name" value="Amino acid/polyamine transporter I"/>
    <property type="match status" value="1"/>
</dbReference>
<dbReference type="PANTHER" id="PTHR42770">
    <property type="entry name" value="AMINO ACID TRANSPORTER-RELATED"/>
    <property type="match status" value="1"/>
</dbReference>
<feature type="transmembrane region" description="Helical" evidence="5">
    <location>
        <begin position="88"/>
        <end position="112"/>
    </location>
</feature>
<evidence type="ECO:0000256" key="2">
    <source>
        <dbReference type="ARBA" id="ARBA00022692"/>
    </source>
</evidence>
<feature type="transmembrane region" description="Helical" evidence="5">
    <location>
        <begin position="397"/>
        <end position="418"/>
    </location>
</feature>
<proteinExistence type="predicted"/>
<dbReference type="PaxDb" id="589924-Ferp_0109"/>
<feature type="transmembrane region" description="Helical" evidence="5">
    <location>
        <begin position="199"/>
        <end position="217"/>
    </location>
</feature>
<evidence type="ECO:0000313" key="9">
    <source>
        <dbReference type="Proteomes" id="UP000002613"/>
    </source>
</evidence>
<reference evidence="9" key="1">
    <citation type="submission" date="2010-02" db="EMBL/GenBank/DDBJ databases">
        <title>Complete sequence of Ferroglobus placidus DSM 10642.</title>
        <authorList>
            <consortium name="US DOE Joint Genome Institute"/>
            <person name="Lucas S."/>
            <person name="Copeland A."/>
            <person name="Lapidus A."/>
            <person name="Cheng J.-F."/>
            <person name="Bruce D."/>
            <person name="Goodwin L."/>
            <person name="Pitluck S."/>
            <person name="Saunders E."/>
            <person name="Brettin T."/>
            <person name="Detter J.C."/>
            <person name="Han C."/>
            <person name="Tapia R."/>
            <person name="Larimer F."/>
            <person name="Land M."/>
            <person name="Hauser L."/>
            <person name="Kyrpides N."/>
            <person name="Ivanova N."/>
            <person name="Holmes D."/>
            <person name="Lovley D."/>
            <person name="Kyrpides N."/>
            <person name="Anderson I.J."/>
            <person name="Woyke T."/>
        </authorList>
    </citation>
    <scope>NUCLEOTIDE SEQUENCE [LARGE SCALE GENOMIC DNA]</scope>
    <source>
        <strain evidence="9">DSM 10642 / AEDII12DO</strain>
    </source>
</reference>
<dbReference type="HOGENOM" id="CLU_007946_15_8_2"/>
<dbReference type="Gene3D" id="3.40.50.12370">
    <property type="match status" value="1"/>
</dbReference>
<dbReference type="eggNOG" id="arCOG00009">
    <property type="taxonomic scope" value="Archaea"/>
</dbReference>
<dbReference type="GO" id="GO:0055085">
    <property type="term" value="P:transmembrane transport"/>
    <property type="evidence" value="ECO:0007669"/>
    <property type="project" value="InterPro"/>
</dbReference>
<evidence type="ECO:0000256" key="1">
    <source>
        <dbReference type="ARBA" id="ARBA00004141"/>
    </source>
</evidence>
<feature type="transmembrane region" description="Helical" evidence="5">
    <location>
        <begin position="238"/>
        <end position="260"/>
    </location>
</feature>
<dbReference type="GO" id="GO:0016020">
    <property type="term" value="C:membrane"/>
    <property type="evidence" value="ECO:0007669"/>
    <property type="project" value="UniProtKB-SubCell"/>
</dbReference>
<keyword evidence="2 5" id="KW-0812">Transmembrane</keyword>
<dbReference type="OrthoDB" id="43026at2157"/>
<feature type="transmembrane region" description="Helical" evidence="5">
    <location>
        <begin position="424"/>
        <end position="445"/>
    </location>
</feature>
<keyword evidence="3 5" id="KW-1133">Transmembrane helix</keyword>
<feature type="transmembrane region" description="Helical" evidence="5">
    <location>
        <begin position="285"/>
        <end position="305"/>
    </location>
</feature>
<feature type="domain" description="UspA" evidence="7">
    <location>
        <begin position="473"/>
        <end position="600"/>
    </location>
</feature>
<feature type="transmembrane region" description="Helical" evidence="5">
    <location>
        <begin position="364"/>
        <end position="385"/>
    </location>
</feature>
<evidence type="ECO:0000256" key="3">
    <source>
        <dbReference type="ARBA" id="ARBA00022989"/>
    </source>
</evidence>
<dbReference type="SUPFAM" id="SSF52402">
    <property type="entry name" value="Adenine nucleotide alpha hydrolases-like"/>
    <property type="match status" value="2"/>
</dbReference>
<dbReference type="Pfam" id="PF00582">
    <property type="entry name" value="Usp"/>
    <property type="match status" value="2"/>
</dbReference>
<feature type="transmembrane region" description="Helical" evidence="5">
    <location>
        <begin position="21"/>
        <end position="41"/>
    </location>
</feature>
<feature type="transmembrane region" description="Helical" evidence="5">
    <location>
        <begin position="159"/>
        <end position="179"/>
    </location>
</feature>
<dbReference type="PANTHER" id="PTHR42770:SF11">
    <property type="entry name" value="INNER MEMBRANE TRANSPORT PROTEIN YBAT"/>
    <property type="match status" value="1"/>
</dbReference>
<dbReference type="InterPro" id="IPR050367">
    <property type="entry name" value="APC_superfamily"/>
</dbReference>
<dbReference type="RefSeq" id="WP_012964645.1">
    <property type="nucleotide sequence ID" value="NC_013849.1"/>
</dbReference>
<evidence type="ECO:0000313" key="8">
    <source>
        <dbReference type="EMBL" id="ADC64298.1"/>
    </source>
</evidence>
<keyword evidence="9" id="KW-1185">Reference proteome</keyword>
<dbReference type="InterPro" id="IPR004841">
    <property type="entry name" value="AA-permease/SLC12A_dom"/>
</dbReference>
<dbReference type="Pfam" id="PF00324">
    <property type="entry name" value="AA_permease"/>
    <property type="match status" value="1"/>
</dbReference>
<dbReference type="STRING" id="589924.Ferp_0109"/>
<comment type="subcellular location">
    <subcellularLocation>
        <location evidence="1">Membrane</location>
        <topology evidence="1">Multi-pass membrane protein</topology>
    </subcellularLocation>
</comment>
<dbReference type="Proteomes" id="UP000002613">
    <property type="component" value="Chromosome"/>
</dbReference>
<dbReference type="InterPro" id="IPR006016">
    <property type="entry name" value="UspA"/>
</dbReference>
<evidence type="ECO:0000259" key="6">
    <source>
        <dbReference type="Pfam" id="PF00324"/>
    </source>
</evidence>
<feature type="domain" description="UspA" evidence="7">
    <location>
        <begin position="608"/>
        <end position="727"/>
    </location>
</feature>
<feature type="transmembrane region" description="Helical" evidence="5">
    <location>
        <begin position="47"/>
        <end position="67"/>
    </location>
</feature>
<keyword evidence="4 5" id="KW-0472">Membrane</keyword>
<feature type="transmembrane region" description="Helical" evidence="5">
    <location>
        <begin position="341"/>
        <end position="358"/>
    </location>
</feature>
<evidence type="ECO:0000256" key="4">
    <source>
        <dbReference type="ARBA" id="ARBA00023136"/>
    </source>
</evidence>
<dbReference type="AlphaFoldDB" id="D3S162"/>
<dbReference type="KEGG" id="fpl:Ferp_0109"/>
<feature type="transmembrane region" description="Helical" evidence="5">
    <location>
        <begin position="132"/>
        <end position="152"/>
    </location>
</feature>
<organism evidence="8 9">
    <name type="scientific">Ferroglobus placidus (strain DSM 10642 / AEDII12DO)</name>
    <dbReference type="NCBI Taxonomy" id="589924"/>
    <lineage>
        <taxon>Archaea</taxon>
        <taxon>Methanobacteriati</taxon>
        <taxon>Methanobacteriota</taxon>
        <taxon>Archaeoglobi</taxon>
        <taxon>Archaeoglobales</taxon>
        <taxon>Archaeoglobaceae</taxon>
        <taxon>Ferroglobus</taxon>
    </lineage>
</organism>
<dbReference type="InterPro" id="IPR006015">
    <property type="entry name" value="Universal_stress_UspA"/>
</dbReference>
<dbReference type="EMBL" id="CP001899">
    <property type="protein sequence ID" value="ADC64298.1"/>
    <property type="molecule type" value="Genomic_DNA"/>
</dbReference>
<accession>D3S162</accession>
<gene>
    <name evidence="8" type="ordered locus">Ferp_0109</name>
</gene>
<name>D3S162_FERPA</name>